<feature type="transmembrane region" description="Helical" evidence="2">
    <location>
        <begin position="20"/>
        <end position="49"/>
    </location>
</feature>
<proteinExistence type="predicted"/>
<feature type="region of interest" description="Disordered" evidence="1">
    <location>
        <begin position="88"/>
        <end position="108"/>
    </location>
</feature>
<gene>
    <name evidence="3" type="ordered locus">Gbro_2632</name>
</gene>
<evidence type="ECO:0000256" key="2">
    <source>
        <dbReference type="SAM" id="Phobius"/>
    </source>
</evidence>
<dbReference type="RefSeq" id="WP_012834409.1">
    <property type="nucleotide sequence ID" value="NC_013441.1"/>
</dbReference>
<dbReference type="HOGENOM" id="CLU_113726_1_1_11"/>
<evidence type="ECO:0008006" key="5">
    <source>
        <dbReference type="Google" id="ProtNLM"/>
    </source>
</evidence>
<accession>D0LEY9</accession>
<keyword evidence="4" id="KW-1185">Reference proteome</keyword>
<evidence type="ECO:0000313" key="4">
    <source>
        <dbReference type="Proteomes" id="UP000001219"/>
    </source>
</evidence>
<keyword evidence="2" id="KW-0472">Membrane</keyword>
<dbReference type="Pfam" id="PF14012">
    <property type="entry name" value="DUF4229"/>
    <property type="match status" value="1"/>
</dbReference>
<dbReference type="KEGG" id="gbr:Gbro_2632"/>
<keyword evidence="2" id="KW-0812">Transmembrane</keyword>
<dbReference type="Proteomes" id="UP000001219">
    <property type="component" value="Chromosome"/>
</dbReference>
<reference evidence="3 4" key="2">
    <citation type="journal article" date="2010" name="Stand. Genomic Sci.">
        <title>Complete genome sequence of Gordonia bronchialis type strain (3410).</title>
        <authorList>
            <person name="Ivanova N."/>
            <person name="Sikorski J."/>
            <person name="Jando M."/>
            <person name="Lapidus A."/>
            <person name="Nolan M."/>
            <person name="Lucas S."/>
            <person name="Del Rio T.G."/>
            <person name="Tice H."/>
            <person name="Copeland A."/>
            <person name="Cheng J.F."/>
            <person name="Chen F."/>
            <person name="Bruce D."/>
            <person name="Goodwin L."/>
            <person name="Pitluck S."/>
            <person name="Mavromatis K."/>
            <person name="Ovchinnikova G."/>
            <person name="Pati A."/>
            <person name="Chen A."/>
            <person name="Palaniappan K."/>
            <person name="Land M."/>
            <person name="Hauser L."/>
            <person name="Chang Y.J."/>
            <person name="Jeffries C.D."/>
            <person name="Chain P."/>
            <person name="Saunders E."/>
            <person name="Han C."/>
            <person name="Detter J.C."/>
            <person name="Brettin T."/>
            <person name="Rohde M."/>
            <person name="Goker M."/>
            <person name="Bristow J."/>
            <person name="Eisen J.A."/>
            <person name="Markowitz V."/>
            <person name="Hugenholtz P."/>
            <person name="Klenk H.P."/>
            <person name="Kyrpides N.C."/>
        </authorList>
    </citation>
    <scope>NUCLEOTIDE SEQUENCE [LARGE SCALE GENOMIC DNA]</scope>
    <source>
        <strain evidence="4">ATCC 25592 / DSM 43247 / BCRC 13721 / JCM 3198 / KCTC 3076 / NBRC 16047 / NCTC 10667</strain>
    </source>
</reference>
<evidence type="ECO:0000256" key="1">
    <source>
        <dbReference type="SAM" id="MobiDB-lite"/>
    </source>
</evidence>
<name>D0LEY9_GORB4</name>
<keyword evidence="2" id="KW-1133">Transmembrane helix</keyword>
<evidence type="ECO:0000313" key="3">
    <source>
        <dbReference type="EMBL" id="ACY21863.1"/>
    </source>
</evidence>
<dbReference type="InterPro" id="IPR025323">
    <property type="entry name" value="DUF4229"/>
</dbReference>
<feature type="transmembrane region" description="Helical" evidence="2">
    <location>
        <begin position="55"/>
        <end position="74"/>
    </location>
</feature>
<protein>
    <recommendedName>
        <fullName evidence="5">DUF4229 domain-containing protein</fullName>
    </recommendedName>
</protein>
<dbReference type="EMBL" id="CP001802">
    <property type="protein sequence ID" value="ACY21863.1"/>
    <property type="molecule type" value="Genomic_DNA"/>
</dbReference>
<reference evidence="4" key="1">
    <citation type="submission" date="2009-10" db="EMBL/GenBank/DDBJ databases">
        <title>The complete chromosome of Gordonia bronchialis DSM 43247.</title>
        <authorList>
            <consortium name="US DOE Joint Genome Institute (JGI-PGF)"/>
            <person name="Lucas S."/>
            <person name="Copeland A."/>
            <person name="Lapidus A."/>
            <person name="Glavina del Rio T."/>
            <person name="Dalin E."/>
            <person name="Tice H."/>
            <person name="Bruce D."/>
            <person name="Goodwin L."/>
            <person name="Pitluck S."/>
            <person name="Kyrpides N."/>
            <person name="Mavromatis K."/>
            <person name="Ivanova N."/>
            <person name="Ovchinnikova G."/>
            <person name="Saunders E."/>
            <person name="Brettin T."/>
            <person name="Detter J.C."/>
            <person name="Han C."/>
            <person name="Larimer F."/>
            <person name="Land M."/>
            <person name="Hauser L."/>
            <person name="Markowitz V."/>
            <person name="Cheng J.-F."/>
            <person name="Hugenholtz P."/>
            <person name="Woyke T."/>
            <person name="Wu D."/>
            <person name="Jando M."/>
            <person name="Schneider S."/>
            <person name="Goeker M."/>
            <person name="Klenk H.-P."/>
            <person name="Eisen J.A."/>
        </authorList>
    </citation>
    <scope>NUCLEOTIDE SEQUENCE [LARGE SCALE GENOMIC DNA]</scope>
    <source>
        <strain evidence="4">ATCC 25592 / DSM 43247 / BCRC 13721 / JCM 3198 / KCTC 3076 / NBRC 16047 / NCTC 10667</strain>
    </source>
</reference>
<sequence>MSSKNSHGATPSPSSSARSLIAIALLYNTARLALAAVLCGLILLLSYAIDLSFPILGAVVLAVILSSPVSMIVLKPLRTRINQQADAIDARHATKRGLGEKPRGRPAG</sequence>
<organism evidence="3 4">
    <name type="scientific">Gordonia bronchialis (strain ATCC 25592 / DSM 43247 / BCRC 13721 / JCM 3198 / KCTC 3076 / NBRC 16047 / NCTC 10667)</name>
    <name type="common">Rhodococcus bronchialis</name>
    <dbReference type="NCBI Taxonomy" id="526226"/>
    <lineage>
        <taxon>Bacteria</taxon>
        <taxon>Bacillati</taxon>
        <taxon>Actinomycetota</taxon>
        <taxon>Actinomycetes</taxon>
        <taxon>Mycobacteriales</taxon>
        <taxon>Gordoniaceae</taxon>
        <taxon>Gordonia</taxon>
    </lineage>
</organism>
<dbReference type="AlphaFoldDB" id="D0LEY9"/>